<dbReference type="EMBL" id="JXST01000001">
    <property type="protein sequence ID" value="KIU18734.1"/>
    <property type="molecule type" value="Genomic_DNA"/>
</dbReference>
<sequence>MGFLDKVKDLAAQNADKVEAAIEKVGDIVDEKTEGKFKGVVDSAQEAAKKAVAGEQPAQAAAEPPAEGTQQQ</sequence>
<evidence type="ECO:0000313" key="3">
    <source>
        <dbReference type="Proteomes" id="UP000032221"/>
    </source>
</evidence>
<dbReference type="AlphaFoldDB" id="A0A0D1K1D4"/>
<evidence type="ECO:0000256" key="1">
    <source>
        <dbReference type="SAM" id="MobiDB-lite"/>
    </source>
</evidence>
<organism evidence="2 3">
    <name type="scientific">Mycolicibacterium llatzerense</name>
    <dbReference type="NCBI Taxonomy" id="280871"/>
    <lineage>
        <taxon>Bacteria</taxon>
        <taxon>Bacillati</taxon>
        <taxon>Actinomycetota</taxon>
        <taxon>Actinomycetes</taxon>
        <taxon>Mycobacteriales</taxon>
        <taxon>Mycobacteriaceae</taxon>
        <taxon>Mycolicibacterium</taxon>
    </lineage>
</organism>
<dbReference type="OrthoDB" id="4843846at2"/>
<dbReference type="Proteomes" id="UP000032221">
    <property type="component" value="Unassembled WGS sequence"/>
</dbReference>
<dbReference type="RefSeq" id="WP_043390613.1">
    <property type="nucleotide sequence ID" value="NZ_JXST01000001.1"/>
</dbReference>
<dbReference type="PATRIC" id="fig|280871.6.peg.58"/>
<evidence type="ECO:0000313" key="2">
    <source>
        <dbReference type="EMBL" id="KIU18734.1"/>
    </source>
</evidence>
<keyword evidence="3" id="KW-1185">Reference proteome</keyword>
<protein>
    <submittedName>
        <fullName evidence="2">Kanamycin biosynthetic protein</fullName>
    </submittedName>
</protein>
<gene>
    <name evidence="2" type="ORF">TL10_00285</name>
</gene>
<name>A0A0D1K1D4_9MYCO</name>
<accession>A0A0D1K1D4</accession>
<dbReference type="Pfam" id="PF14013">
    <property type="entry name" value="MT0933_antitox"/>
    <property type="match status" value="1"/>
</dbReference>
<feature type="compositionally biased region" description="Low complexity" evidence="1">
    <location>
        <begin position="53"/>
        <end position="72"/>
    </location>
</feature>
<proteinExistence type="predicted"/>
<dbReference type="STRING" id="280871.TL10_00285"/>
<reference evidence="2 3" key="1">
    <citation type="submission" date="2015-01" db="EMBL/GenBank/DDBJ databases">
        <title>Genome sequence of Mycobacterium llatzerense and Mycobacterium immunogenum recovered from brain abscess.</title>
        <authorList>
            <person name="Greninger A.L."/>
            <person name="Langelier C."/>
            <person name="Cunningham G."/>
            <person name="Chiu C.Y."/>
            <person name="Miller S."/>
        </authorList>
    </citation>
    <scope>NUCLEOTIDE SEQUENCE [LARGE SCALE GENOMIC DNA]</scope>
    <source>
        <strain evidence="2 3">CLUC14</strain>
    </source>
</reference>
<comment type="caution">
    <text evidence="2">The sequence shown here is derived from an EMBL/GenBank/DDBJ whole genome shotgun (WGS) entry which is preliminary data.</text>
</comment>
<dbReference type="InterPro" id="IPR028037">
    <property type="entry name" value="Antitoxin_Rv0909/MT0933"/>
</dbReference>
<feature type="region of interest" description="Disordered" evidence="1">
    <location>
        <begin position="48"/>
        <end position="72"/>
    </location>
</feature>